<accession>A0A8A3S6F2</accession>
<dbReference type="GeneID" id="76424613"/>
<dbReference type="InterPro" id="IPR004526">
    <property type="entry name" value="Glu-tRNA-synth_arc/euk"/>
</dbReference>
<dbReference type="SUPFAM" id="SSF50715">
    <property type="entry name" value="Ribosomal protein L25-like"/>
    <property type="match status" value="1"/>
</dbReference>
<dbReference type="GO" id="GO:0032991">
    <property type="term" value="C:protein-containing complex"/>
    <property type="evidence" value="ECO:0007669"/>
    <property type="project" value="UniProtKB-ARBA"/>
</dbReference>
<keyword evidence="8 10" id="KW-0030">Aminoacyl-tRNA synthetase</keyword>
<evidence type="ECO:0000256" key="6">
    <source>
        <dbReference type="ARBA" id="ARBA00022840"/>
    </source>
</evidence>
<feature type="domain" description="Glutamyl/glutaminyl-tRNA synthetase class Ib anti-codon binding" evidence="12">
    <location>
        <begin position="409"/>
        <end position="477"/>
    </location>
</feature>
<evidence type="ECO:0000259" key="11">
    <source>
        <dbReference type="Pfam" id="PF00749"/>
    </source>
</evidence>
<evidence type="ECO:0000256" key="9">
    <source>
        <dbReference type="ARBA" id="ARBA00048351"/>
    </source>
</evidence>
<feature type="short sequence motif" description="'HIGH' region" evidence="10">
    <location>
        <begin position="109"/>
        <end position="119"/>
    </location>
</feature>
<dbReference type="Gene3D" id="2.40.240.100">
    <property type="match status" value="1"/>
</dbReference>
<dbReference type="Pfam" id="PF00749">
    <property type="entry name" value="tRNA-synt_1c"/>
    <property type="match status" value="1"/>
</dbReference>
<feature type="domain" description="tRNA synthetases class I (E and Q) anti-codon binding" evidence="13">
    <location>
        <begin position="498"/>
        <end position="546"/>
    </location>
</feature>
<dbReference type="GO" id="GO:0006424">
    <property type="term" value="P:glutamyl-tRNA aminoacylation"/>
    <property type="evidence" value="ECO:0007669"/>
    <property type="project" value="UniProtKB-UniRule"/>
</dbReference>
<dbReference type="AlphaFoldDB" id="A0A8A3S6F2"/>
<keyword evidence="3 10" id="KW-0963">Cytoplasm</keyword>
<dbReference type="Pfam" id="PF20974">
    <property type="entry name" value="tRNA-synt_1c_C2"/>
    <property type="match status" value="1"/>
</dbReference>
<comment type="subcellular location">
    <subcellularLocation>
        <location evidence="1 10">Cytoplasm</location>
    </subcellularLocation>
</comment>
<dbReference type="InterPro" id="IPR011035">
    <property type="entry name" value="Ribosomal_bL25/Gln-tRNA_synth"/>
</dbReference>
<evidence type="ECO:0000256" key="5">
    <source>
        <dbReference type="ARBA" id="ARBA00022741"/>
    </source>
</evidence>
<dbReference type="PANTHER" id="PTHR43097">
    <property type="entry name" value="GLUTAMINE-TRNA LIGASE"/>
    <property type="match status" value="1"/>
</dbReference>
<dbReference type="RefSeq" id="WP_265580640.1">
    <property type="nucleotide sequence ID" value="NZ_CP036172.1"/>
</dbReference>
<reference evidence="14" key="1">
    <citation type="journal article" date="2001" name="Int. J. Syst. Evol. Microbiol.">
        <title>Methanofollis aquaemaris sp. nov., a methanogen isolated from an aquaculture fish pond.</title>
        <authorList>
            <person name="Lai M.C."/>
            <person name="Chen S.C."/>
        </authorList>
    </citation>
    <scope>NUCLEOTIDE SEQUENCE</scope>
    <source>
        <strain evidence="14">N2F9704</strain>
    </source>
</reference>
<proteinExistence type="inferred from homology"/>
<evidence type="ECO:0000313" key="15">
    <source>
        <dbReference type="Proteomes" id="UP001042704"/>
    </source>
</evidence>
<dbReference type="NCBIfam" id="TIGR00463">
    <property type="entry name" value="gltX_arch"/>
    <property type="match status" value="1"/>
</dbReference>
<dbReference type="InterPro" id="IPR014729">
    <property type="entry name" value="Rossmann-like_a/b/a_fold"/>
</dbReference>
<dbReference type="NCBIfam" id="NF003169">
    <property type="entry name" value="PRK04156.1"/>
    <property type="match status" value="1"/>
</dbReference>
<keyword evidence="15" id="KW-1185">Reference proteome</keyword>
<name>A0A8A3S6F2_9EURY</name>
<evidence type="ECO:0000256" key="8">
    <source>
        <dbReference type="ARBA" id="ARBA00023146"/>
    </source>
</evidence>
<keyword evidence="7 10" id="KW-0648">Protein biosynthesis</keyword>
<comment type="catalytic activity">
    <reaction evidence="9 10">
        <text>tRNA(Glu) + L-glutamate + ATP = L-glutamyl-tRNA(Glu) + AMP + diphosphate</text>
        <dbReference type="Rhea" id="RHEA:23540"/>
        <dbReference type="Rhea" id="RHEA-COMP:9663"/>
        <dbReference type="Rhea" id="RHEA-COMP:9680"/>
        <dbReference type="ChEBI" id="CHEBI:29985"/>
        <dbReference type="ChEBI" id="CHEBI:30616"/>
        <dbReference type="ChEBI" id="CHEBI:33019"/>
        <dbReference type="ChEBI" id="CHEBI:78442"/>
        <dbReference type="ChEBI" id="CHEBI:78520"/>
        <dbReference type="ChEBI" id="CHEBI:456215"/>
        <dbReference type="EC" id="6.1.1.17"/>
    </reaction>
</comment>
<dbReference type="InterPro" id="IPR020058">
    <property type="entry name" value="Glu/Gln-tRNA-synth_Ib_cat-dom"/>
</dbReference>
<keyword evidence="5 10" id="KW-0547">Nucleotide-binding</keyword>
<dbReference type="SUPFAM" id="SSF52374">
    <property type="entry name" value="Nucleotidylyl transferase"/>
    <property type="match status" value="1"/>
</dbReference>
<dbReference type="Gene3D" id="3.40.50.620">
    <property type="entry name" value="HUPs"/>
    <property type="match status" value="1"/>
</dbReference>
<evidence type="ECO:0000256" key="7">
    <source>
        <dbReference type="ARBA" id="ARBA00022917"/>
    </source>
</evidence>
<evidence type="ECO:0000256" key="3">
    <source>
        <dbReference type="ARBA" id="ARBA00022490"/>
    </source>
</evidence>
<dbReference type="PANTHER" id="PTHR43097:SF5">
    <property type="entry name" value="GLUTAMATE--TRNA LIGASE"/>
    <property type="match status" value="1"/>
</dbReference>
<dbReference type="PROSITE" id="PS00178">
    <property type="entry name" value="AA_TRNA_LIGASE_I"/>
    <property type="match status" value="1"/>
</dbReference>
<dbReference type="GO" id="GO:0005829">
    <property type="term" value="C:cytosol"/>
    <property type="evidence" value="ECO:0007669"/>
    <property type="project" value="TreeGrafter"/>
</dbReference>
<dbReference type="InterPro" id="IPR049437">
    <property type="entry name" value="tRNA-synt_1c_C2"/>
</dbReference>
<evidence type="ECO:0000259" key="13">
    <source>
        <dbReference type="Pfam" id="PF20974"/>
    </source>
</evidence>
<dbReference type="InterPro" id="IPR050132">
    <property type="entry name" value="Gln/Glu-tRNA_Ligase"/>
</dbReference>
<dbReference type="InterPro" id="IPR020059">
    <property type="entry name" value="Glu/Gln-tRNA-synth_Ib_codon-bd"/>
</dbReference>
<reference evidence="14" key="2">
    <citation type="submission" date="2019-02" db="EMBL/GenBank/DDBJ databases">
        <authorList>
            <person name="Chen S.-C."/>
            <person name="Chien H.-H."/>
            <person name="Lai M.-C."/>
        </authorList>
    </citation>
    <scope>NUCLEOTIDE SEQUENCE</scope>
    <source>
        <strain evidence="14">N2F9704</strain>
    </source>
</reference>
<evidence type="ECO:0000256" key="2">
    <source>
        <dbReference type="ARBA" id="ARBA00008927"/>
    </source>
</evidence>
<dbReference type="GO" id="GO:0005524">
    <property type="term" value="F:ATP binding"/>
    <property type="evidence" value="ECO:0007669"/>
    <property type="project" value="UniProtKB-UniRule"/>
</dbReference>
<dbReference type="InterPro" id="IPR020056">
    <property type="entry name" value="Rbsml_bL25/Gln-tRNA_synth_N"/>
</dbReference>
<dbReference type="KEGG" id="maqe:RJ40_09540"/>
<protein>
    <recommendedName>
        <fullName evidence="10">Glutamate--tRNA ligase</fullName>
        <ecNumber evidence="10">6.1.1.17</ecNumber>
    </recommendedName>
    <alternativeName>
        <fullName evidence="10">Glutamyl-tRNA synthetase</fullName>
        <shortName evidence="10">GluRS</shortName>
    </alternativeName>
</protein>
<comment type="function">
    <text evidence="10">Catalyzes the attachment of glutamate to tRNA(Glu) in a two-step reaction: glutamate is first activated by ATP to form Glu-AMP and then transferred to the acceptor end of tRNA(Glu).</text>
</comment>
<sequence>MDAELRRILSIYALENAAKHGSVPLAKAVMGKVLGTHPELRPHAKELPAVLEEVLAEVAAMAPEAWKAKLAELAPEIVSEMDAGKKKETKKELPPLEDSEGGVVMRFAPNPSGPLHLGHARAAFLNDAYVKRYGGRYVLRIEDTDPRRVDPEAYRMVQEDIKWMGLGVTDVVYQSDRMDIYYDLGRKLIELGGAYVCTCDAGRFRELKMAKKACPCRAHTLEENLELWEQMLSGGFAEGQVTVRVKTDLEHPDPAMRDFSIFRIVDSPAHPRIDAKVYPLMNFSVVVDDHLLGITHVIRGKDHIANTRRQRYIFDYFRWKPPVYRHYGRMSIEGLVLSTSSMHQGIDEGTYTGWDDVHLGTLRAIARRGIQPEAVRRAMVDLGTGDTDISFSWENLYAQNKAVIDESSDRFFFVPDPVRYEVEGAPEQTALVPRYPGNEKRGMRKLAFTGGIVLPTAEVKGAAMVRLKDLFNIELKGEGQAFYAGDDLAAAREAKAPIIQWLPAEYGVPCTLRTPEGDIAGVCEPEVAEHVGGMVQFERVGFARIDRVEDGRVFAFFAHR</sequence>
<gene>
    <name evidence="10" type="primary">gltX</name>
    <name evidence="14" type="ORF">RJ40_09540</name>
</gene>
<evidence type="ECO:0000256" key="10">
    <source>
        <dbReference type="HAMAP-Rule" id="MF_02076"/>
    </source>
</evidence>
<dbReference type="PRINTS" id="PR00987">
    <property type="entry name" value="TRNASYNTHGLU"/>
</dbReference>
<comment type="similarity">
    <text evidence="2 10">Belongs to the class-I aminoacyl-tRNA synthetase family. Glutamate--tRNA ligase type 2 subfamily.</text>
</comment>
<evidence type="ECO:0000256" key="1">
    <source>
        <dbReference type="ARBA" id="ARBA00004496"/>
    </source>
</evidence>
<dbReference type="EMBL" id="CP036172">
    <property type="protein sequence ID" value="QSZ67728.1"/>
    <property type="molecule type" value="Genomic_DNA"/>
</dbReference>
<dbReference type="Gene3D" id="2.40.240.10">
    <property type="entry name" value="Ribosomal Protein L25, Chain P"/>
    <property type="match status" value="1"/>
</dbReference>
<dbReference type="InterPro" id="IPR000924">
    <property type="entry name" value="Glu/Gln-tRNA-synth"/>
</dbReference>
<dbReference type="EC" id="6.1.1.17" evidence="10"/>
<dbReference type="HAMAP" id="MF_02076">
    <property type="entry name" value="Glu_tRNA_synth_type2"/>
    <property type="match status" value="1"/>
</dbReference>
<evidence type="ECO:0000256" key="4">
    <source>
        <dbReference type="ARBA" id="ARBA00022598"/>
    </source>
</evidence>
<keyword evidence="4 10" id="KW-0436">Ligase</keyword>
<organism evidence="14 15">
    <name type="scientific">Methanofollis aquaemaris</name>
    <dbReference type="NCBI Taxonomy" id="126734"/>
    <lineage>
        <taxon>Archaea</taxon>
        <taxon>Methanobacteriati</taxon>
        <taxon>Methanobacteriota</taxon>
        <taxon>Stenosarchaea group</taxon>
        <taxon>Methanomicrobia</taxon>
        <taxon>Methanomicrobiales</taxon>
        <taxon>Methanomicrobiaceae</taxon>
        <taxon>Methanofollis</taxon>
    </lineage>
</organism>
<dbReference type="GO" id="GO:0043604">
    <property type="term" value="P:amide biosynthetic process"/>
    <property type="evidence" value="ECO:0007669"/>
    <property type="project" value="TreeGrafter"/>
</dbReference>
<evidence type="ECO:0000259" key="12">
    <source>
        <dbReference type="Pfam" id="PF03950"/>
    </source>
</evidence>
<evidence type="ECO:0000313" key="14">
    <source>
        <dbReference type="EMBL" id="QSZ67728.1"/>
    </source>
</evidence>
<dbReference type="GO" id="GO:0004818">
    <property type="term" value="F:glutamate-tRNA ligase activity"/>
    <property type="evidence" value="ECO:0007669"/>
    <property type="project" value="UniProtKB-UniRule"/>
</dbReference>
<dbReference type="InterPro" id="IPR001412">
    <property type="entry name" value="aa-tRNA-synth_I_CS"/>
</dbReference>
<dbReference type="Proteomes" id="UP001042704">
    <property type="component" value="Chromosome"/>
</dbReference>
<keyword evidence="6 10" id="KW-0067">ATP-binding</keyword>
<feature type="domain" description="Glutamyl/glutaminyl-tRNA synthetase class Ib catalytic" evidence="11">
    <location>
        <begin position="103"/>
        <end position="405"/>
    </location>
</feature>
<dbReference type="Pfam" id="PF03950">
    <property type="entry name" value="tRNA-synt_1c_C"/>
    <property type="match status" value="1"/>
</dbReference>